<name>A0A9D4X5D1_PEA</name>
<reference evidence="1 2" key="1">
    <citation type="journal article" date="2022" name="Nat. Genet.">
        <title>Improved pea reference genome and pan-genome highlight genomic features and evolutionary characteristics.</title>
        <authorList>
            <person name="Yang T."/>
            <person name="Liu R."/>
            <person name="Luo Y."/>
            <person name="Hu S."/>
            <person name="Wang D."/>
            <person name="Wang C."/>
            <person name="Pandey M.K."/>
            <person name="Ge S."/>
            <person name="Xu Q."/>
            <person name="Li N."/>
            <person name="Li G."/>
            <person name="Huang Y."/>
            <person name="Saxena R.K."/>
            <person name="Ji Y."/>
            <person name="Li M."/>
            <person name="Yan X."/>
            <person name="He Y."/>
            <person name="Liu Y."/>
            <person name="Wang X."/>
            <person name="Xiang C."/>
            <person name="Varshney R.K."/>
            <person name="Ding H."/>
            <person name="Gao S."/>
            <person name="Zong X."/>
        </authorList>
    </citation>
    <scope>NUCLEOTIDE SEQUENCE [LARGE SCALE GENOMIC DNA]</scope>
    <source>
        <strain evidence="1 2">cv. Zhongwan 6</strain>
    </source>
</reference>
<dbReference type="Pfam" id="PF05553">
    <property type="entry name" value="DUF761"/>
    <property type="match status" value="1"/>
</dbReference>
<accession>A0A9D4X5D1</accession>
<dbReference type="PANTHER" id="PTHR33265:SF8">
    <property type="entry name" value="AVR9_CF-9 RAPIDLY ELICITED PROTEIN 146"/>
    <property type="match status" value="1"/>
</dbReference>
<gene>
    <name evidence="1" type="ORF">KIW84_058153</name>
</gene>
<dbReference type="EMBL" id="JAMSHJ010000005">
    <property type="protein sequence ID" value="KAI5413899.1"/>
    <property type="molecule type" value="Genomic_DNA"/>
</dbReference>
<keyword evidence="2" id="KW-1185">Reference proteome</keyword>
<dbReference type="PANTHER" id="PTHR33265">
    <property type="entry name" value="AVR9/CF-9 RAPIDLY ELICITED PROTEIN-RELATED"/>
    <property type="match status" value="1"/>
</dbReference>
<evidence type="ECO:0000313" key="2">
    <source>
        <dbReference type="Proteomes" id="UP001058974"/>
    </source>
</evidence>
<dbReference type="AlphaFoldDB" id="A0A9D4X5D1"/>
<sequence>MENNLPVLSKRVWSLVRLAFIMTRKGISKGKLMMNLNMILKRHTKLAGKTVANLISHHPNHGVISKRVWSLVRLAFIMTRKGISKGKLMINLNIILKRHTKLAGKAIANLISHHPHHGGSTSNCHSHDSHSQFTSSREYEFSCSNSHSHFFSIGKRHHSHKHNAQAPPTHDDEVTTMNAMKAVLEMLNNDQAIVEASPALPGFGRSPMMRQLRVTDSPFPLRDDNEVDKAAEDFINRFYCQLRMQD</sequence>
<protein>
    <recommendedName>
        <fullName evidence="3">Avr9/Cf-9 rapidly elicited protein</fullName>
    </recommendedName>
</protein>
<comment type="caution">
    <text evidence="1">The sequence shown here is derived from an EMBL/GenBank/DDBJ whole genome shotgun (WGS) entry which is preliminary data.</text>
</comment>
<proteinExistence type="predicted"/>
<dbReference type="Proteomes" id="UP001058974">
    <property type="component" value="Chromosome 5"/>
</dbReference>
<evidence type="ECO:0000313" key="1">
    <source>
        <dbReference type="EMBL" id="KAI5413899.1"/>
    </source>
</evidence>
<dbReference type="InterPro" id="IPR008480">
    <property type="entry name" value="DUF761_pln"/>
</dbReference>
<evidence type="ECO:0008006" key="3">
    <source>
        <dbReference type="Google" id="ProtNLM"/>
    </source>
</evidence>
<organism evidence="1 2">
    <name type="scientific">Pisum sativum</name>
    <name type="common">Garden pea</name>
    <name type="synonym">Lathyrus oleraceus</name>
    <dbReference type="NCBI Taxonomy" id="3888"/>
    <lineage>
        <taxon>Eukaryota</taxon>
        <taxon>Viridiplantae</taxon>
        <taxon>Streptophyta</taxon>
        <taxon>Embryophyta</taxon>
        <taxon>Tracheophyta</taxon>
        <taxon>Spermatophyta</taxon>
        <taxon>Magnoliopsida</taxon>
        <taxon>eudicotyledons</taxon>
        <taxon>Gunneridae</taxon>
        <taxon>Pentapetalae</taxon>
        <taxon>rosids</taxon>
        <taxon>fabids</taxon>
        <taxon>Fabales</taxon>
        <taxon>Fabaceae</taxon>
        <taxon>Papilionoideae</taxon>
        <taxon>50 kb inversion clade</taxon>
        <taxon>NPAAA clade</taxon>
        <taxon>Hologalegina</taxon>
        <taxon>IRL clade</taxon>
        <taxon>Fabeae</taxon>
        <taxon>Lathyrus</taxon>
    </lineage>
</organism>
<dbReference type="Gramene" id="Psat05G0815300-T1">
    <property type="protein sequence ID" value="KAI5413899.1"/>
    <property type="gene ID" value="KIW84_058153"/>
</dbReference>